<keyword evidence="4 6" id="KW-1133">Transmembrane helix</keyword>
<dbReference type="InterPro" id="IPR019547">
    <property type="entry name" value="Lipid_desat"/>
</dbReference>
<keyword evidence="9" id="KW-1185">Reference proteome</keyword>
<accession>A0A558R1X9</accession>
<feature type="transmembrane region" description="Helical" evidence="6">
    <location>
        <begin position="150"/>
        <end position="171"/>
    </location>
</feature>
<gene>
    <name evidence="8" type="ORF">FOY91_12315</name>
</gene>
<keyword evidence="3 6" id="KW-0812">Transmembrane</keyword>
<dbReference type="GO" id="GO:0016020">
    <property type="term" value="C:membrane"/>
    <property type="evidence" value="ECO:0007669"/>
    <property type="project" value="UniProtKB-SubCell"/>
</dbReference>
<dbReference type="AlphaFoldDB" id="A0A558R1X9"/>
<comment type="similarity">
    <text evidence="2">Belongs to the fatty acid desaturase CarF family.</text>
</comment>
<feature type="transmembrane region" description="Helical" evidence="6">
    <location>
        <begin position="30"/>
        <end position="51"/>
    </location>
</feature>
<keyword evidence="5 6" id="KW-0472">Membrane</keyword>
<evidence type="ECO:0000256" key="1">
    <source>
        <dbReference type="ARBA" id="ARBA00004141"/>
    </source>
</evidence>
<comment type="caution">
    <text evidence="8">The sequence shown here is derived from an EMBL/GenBank/DDBJ whole genome shotgun (WGS) entry which is preliminary data.</text>
</comment>
<evidence type="ECO:0000256" key="4">
    <source>
        <dbReference type="ARBA" id="ARBA00022989"/>
    </source>
</evidence>
<evidence type="ECO:0000256" key="6">
    <source>
        <dbReference type="SAM" id="Phobius"/>
    </source>
</evidence>
<sequence length="242" mass="27469">MKDNGILAWVAYLALGLSLAGNLWFVGMPGWALIPAALAGWYLADLMSGAIHMYMDYRPCRSGIGLDRLYFYEGSRDSDEYRTLFGQTMRQIGPIERLVFDFKNHHPRPLALGRRNLWRQIGSTVIIATLPASLALNLLCWAGLRAGWPVPGWFTGGAIAFLLGGTFAQYFHGTLHRERNPWFIHLMRRLGLLMTPQAHNIHHETLARDFSTNSGWSNPVLNRVFAWVQRRGGMDRRGLEPY</sequence>
<protein>
    <submittedName>
        <fullName evidence="8">Carotenoid synthesis regulator CarF</fullName>
    </submittedName>
</protein>
<dbReference type="OrthoDB" id="7553853at2"/>
<comment type="subcellular location">
    <subcellularLocation>
        <location evidence="1">Membrane</location>
        <topology evidence="1">Multi-pass membrane protein</topology>
    </subcellularLocation>
</comment>
<evidence type="ECO:0000259" key="7">
    <source>
        <dbReference type="Pfam" id="PF10520"/>
    </source>
</evidence>
<evidence type="ECO:0000256" key="5">
    <source>
        <dbReference type="ARBA" id="ARBA00023136"/>
    </source>
</evidence>
<proteinExistence type="inferred from homology"/>
<dbReference type="EMBL" id="VNIM01000047">
    <property type="protein sequence ID" value="TVV73384.1"/>
    <property type="molecule type" value="Genomic_DNA"/>
</dbReference>
<dbReference type="Pfam" id="PF10520">
    <property type="entry name" value="Lipid_desat"/>
    <property type="match status" value="1"/>
</dbReference>
<dbReference type="RefSeq" id="WP_145152186.1">
    <property type="nucleotide sequence ID" value="NZ_VNIM01000047.1"/>
</dbReference>
<evidence type="ECO:0000313" key="8">
    <source>
        <dbReference type="EMBL" id="TVV73384.1"/>
    </source>
</evidence>
<evidence type="ECO:0000256" key="2">
    <source>
        <dbReference type="ARBA" id="ARBA00007620"/>
    </source>
</evidence>
<evidence type="ECO:0000313" key="9">
    <source>
        <dbReference type="Proteomes" id="UP000318681"/>
    </source>
</evidence>
<reference evidence="8 9" key="1">
    <citation type="submission" date="2019-07" db="EMBL/GenBank/DDBJ databases">
        <title>Sphingomonas solaris sp. nov., isolated from a solar panel from Boston, Massachusetts.</title>
        <authorList>
            <person name="Tanner K."/>
            <person name="Pascual J."/>
            <person name="Mancuso C."/>
            <person name="Pereto J."/>
            <person name="Khalil A."/>
            <person name="Vilanova C."/>
        </authorList>
    </citation>
    <scope>NUCLEOTIDE SEQUENCE [LARGE SCALE GENOMIC DNA]</scope>
    <source>
        <strain evidence="8 9">R4DWN</strain>
    </source>
</reference>
<feature type="transmembrane region" description="Helical" evidence="6">
    <location>
        <begin position="124"/>
        <end position="144"/>
    </location>
</feature>
<feature type="domain" description="Lipid desaturase" evidence="7">
    <location>
        <begin position="99"/>
        <end position="227"/>
    </location>
</feature>
<evidence type="ECO:0000256" key="3">
    <source>
        <dbReference type="ARBA" id="ARBA00022692"/>
    </source>
</evidence>
<name>A0A558R1X9_9SPHN</name>
<dbReference type="Proteomes" id="UP000318681">
    <property type="component" value="Unassembled WGS sequence"/>
</dbReference>
<organism evidence="8 9">
    <name type="scientific">Alterirhizorhabdus solaris</name>
    <dbReference type="NCBI Taxonomy" id="2529389"/>
    <lineage>
        <taxon>Bacteria</taxon>
        <taxon>Pseudomonadati</taxon>
        <taxon>Pseudomonadota</taxon>
        <taxon>Alphaproteobacteria</taxon>
        <taxon>Sphingomonadales</taxon>
        <taxon>Rhizorhabdaceae</taxon>
        <taxon>Alterirhizorhabdus</taxon>
    </lineage>
</organism>